<sequence length="214" mass="23110">MKEEEGRCIAAVEAFNVADKRINELRNKLTKAERDKKSAEAVLNCAERQVEAEKARDQAEQEGYDVGVAETEEALKAEVSGESIECILPSCYPCTRLSQFQIDTSSEVAEFGKGGPAKVPPSSDSPSKEAQQHGVAEKEANANKGVPLDATKPPAIPQDRLKEKEVPFTMETVLATLPVPAKGDLKSKDSGSSETTLSQSTKAPPKEKIVIKKK</sequence>
<keyword evidence="1" id="KW-0175">Coiled coil</keyword>
<protein>
    <submittedName>
        <fullName evidence="3">Uncharacterized protein</fullName>
    </submittedName>
</protein>
<evidence type="ECO:0000256" key="2">
    <source>
        <dbReference type="SAM" id="MobiDB-lite"/>
    </source>
</evidence>
<dbReference type="Proteomes" id="UP001459277">
    <property type="component" value="Unassembled WGS sequence"/>
</dbReference>
<feature type="compositionally biased region" description="Basic and acidic residues" evidence="2">
    <location>
        <begin position="126"/>
        <end position="141"/>
    </location>
</feature>
<keyword evidence="4" id="KW-1185">Reference proteome</keyword>
<organism evidence="3 4">
    <name type="scientific">Lithocarpus litseifolius</name>
    <dbReference type="NCBI Taxonomy" id="425828"/>
    <lineage>
        <taxon>Eukaryota</taxon>
        <taxon>Viridiplantae</taxon>
        <taxon>Streptophyta</taxon>
        <taxon>Embryophyta</taxon>
        <taxon>Tracheophyta</taxon>
        <taxon>Spermatophyta</taxon>
        <taxon>Magnoliopsida</taxon>
        <taxon>eudicotyledons</taxon>
        <taxon>Gunneridae</taxon>
        <taxon>Pentapetalae</taxon>
        <taxon>rosids</taxon>
        <taxon>fabids</taxon>
        <taxon>Fagales</taxon>
        <taxon>Fagaceae</taxon>
        <taxon>Lithocarpus</taxon>
    </lineage>
</organism>
<feature type="region of interest" description="Disordered" evidence="2">
    <location>
        <begin position="108"/>
        <end position="214"/>
    </location>
</feature>
<evidence type="ECO:0000313" key="4">
    <source>
        <dbReference type="Proteomes" id="UP001459277"/>
    </source>
</evidence>
<dbReference type="AlphaFoldDB" id="A0AAW2CKG2"/>
<feature type="coiled-coil region" evidence="1">
    <location>
        <begin position="15"/>
        <end position="62"/>
    </location>
</feature>
<proteinExistence type="predicted"/>
<dbReference type="EMBL" id="JAZDWU010000006">
    <property type="protein sequence ID" value="KAK9998126.1"/>
    <property type="molecule type" value="Genomic_DNA"/>
</dbReference>
<reference evidence="3 4" key="1">
    <citation type="submission" date="2024-01" db="EMBL/GenBank/DDBJ databases">
        <title>A telomere-to-telomere, gap-free genome of sweet tea (Lithocarpus litseifolius).</title>
        <authorList>
            <person name="Zhou J."/>
        </authorList>
    </citation>
    <scope>NUCLEOTIDE SEQUENCE [LARGE SCALE GENOMIC DNA]</scope>
    <source>
        <strain evidence="3">Zhou-2022a</strain>
        <tissue evidence="3">Leaf</tissue>
    </source>
</reference>
<evidence type="ECO:0000256" key="1">
    <source>
        <dbReference type="SAM" id="Coils"/>
    </source>
</evidence>
<comment type="caution">
    <text evidence="3">The sequence shown here is derived from an EMBL/GenBank/DDBJ whole genome shotgun (WGS) entry which is preliminary data.</text>
</comment>
<accession>A0AAW2CKG2</accession>
<feature type="compositionally biased region" description="Basic and acidic residues" evidence="2">
    <location>
        <begin position="204"/>
        <end position="214"/>
    </location>
</feature>
<gene>
    <name evidence="3" type="ORF">SO802_017729</name>
</gene>
<name>A0AAW2CKG2_9ROSI</name>
<evidence type="ECO:0000313" key="3">
    <source>
        <dbReference type="EMBL" id="KAK9998126.1"/>
    </source>
</evidence>